<name>A0A1I4NAL7_9BACI</name>
<keyword evidence="3" id="KW-1185">Reference proteome</keyword>
<proteinExistence type="predicted"/>
<evidence type="ECO:0000256" key="1">
    <source>
        <dbReference type="SAM" id="Phobius"/>
    </source>
</evidence>
<dbReference type="Proteomes" id="UP000198565">
    <property type="component" value="Unassembled WGS sequence"/>
</dbReference>
<keyword evidence="1" id="KW-0812">Transmembrane</keyword>
<feature type="transmembrane region" description="Helical" evidence="1">
    <location>
        <begin position="103"/>
        <end position="132"/>
    </location>
</feature>
<organism evidence="2 3">
    <name type="scientific">Gracilibacillus orientalis</name>
    <dbReference type="NCBI Taxonomy" id="334253"/>
    <lineage>
        <taxon>Bacteria</taxon>
        <taxon>Bacillati</taxon>
        <taxon>Bacillota</taxon>
        <taxon>Bacilli</taxon>
        <taxon>Bacillales</taxon>
        <taxon>Bacillaceae</taxon>
        <taxon>Gracilibacillus</taxon>
    </lineage>
</organism>
<feature type="transmembrane region" description="Helical" evidence="1">
    <location>
        <begin position="212"/>
        <end position="230"/>
    </location>
</feature>
<dbReference type="AlphaFoldDB" id="A0A1I4NAL7"/>
<feature type="transmembrane region" description="Helical" evidence="1">
    <location>
        <begin position="152"/>
        <end position="173"/>
    </location>
</feature>
<keyword evidence="1" id="KW-0472">Membrane</keyword>
<dbReference type="STRING" id="334253.SAMN04487943_10857"/>
<sequence>MIQLLKMDITKLHWKSYLIGFVIINIAIASMVWLIVQEINPADIQVFYPSYPDYHFVYQFILTIVRISTTIAAAIFLVNLIINEYKSKTISVLFLYPIPRWKLLLSKMFLVGILTTFFFLATTLVSFSLIYMANLYSVVITEQITSFLSLRLFLEVFIQAIVTAIIGFIPLFFGMIRKSVIATMVAAAVLAFIVYLPIYAPNNVEIYGSRPPISIILVVVGVAIACHFIYRTNRRDIV</sequence>
<dbReference type="EMBL" id="FOTR01000008">
    <property type="protein sequence ID" value="SFM12273.1"/>
    <property type="molecule type" value="Genomic_DNA"/>
</dbReference>
<reference evidence="3" key="1">
    <citation type="submission" date="2016-10" db="EMBL/GenBank/DDBJ databases">
        <authorList>
            <person name="Varghese N."/>
            <person name="Submissions S."/>
        </authorList>
    </citation>
    <scope>NUCLEOTIDE SEQUENCE [LARGE SCALE GENOMIC DNA]</scope>
    <source>
        <strain evidence="3">CGMCC 1.4250</strain>
    </source>
</reference>
<evidence type="ECO:0000313" key="3">
    <source>
        <dbReference type="Proteomes" id="UP000198565"/>
    </source>
</evidence>
<gene>
    <name evidence="2" type="ORF">SAMN04487943_10857</name>
</gene>
<feature type="transmembrane region" description="Helical" evidence="1">
    <location>
        <begin position="180"/>
        <end position="200"/>
    </location>
</feature>
<feature type="transmembrane region" description="Helical" evidence="1">
    <location>
        <begin position="12"/>
        <end position="36"/>
    </location>
</feature>
<keyword evidence="1" id="KW-1133">Transmembrane helix</keyword>
<dbReference type="RefSeq" id="WP_091484402.1">
    <property type="nucleotide sequence ID" value="NZ_FOTR01000008.1"/>
</dbReference>
<accession>A0A1I4NAL7</accession>
<evidence type="ECO:0000313" key="2">
    <source>
        <dbReference type="EMBL" id="SFM12273.1"/>
    </source>
</evidence>
<dbReference type="OrthoDB" id="9784784at2"/>
<feature type="transmembrane region" description="Helical" evidence="1">
    <location>
        <begin position="56"/>
        <end position="82"/>
    </location>
</feature>
<dbReference type="Pfam" id="PF12730">
    <property type="entry name" value="ABC2_membrane_4"/>
    <property type="match status" value="1"/>
</dbReference>
<protein>
    <submittedName>
        <fullName evidence="2">ABC-2 family transporter protein</fullName>
    </submittedName>
</protein>